<evidence type="ECO:0008006" key="4">
    <source>
        <dbReference type="Google" id="ProtNLM"/>
    </source>
</evidence>
<reference evidence="2 3" key="1">
    <citation type="journal article" date="2014" name="Genome Biol. Evol.">
        <title>Extensive gene acquisition in the extremely psychrophilic bacterial species Psychroflexus torquis and the link to sea-ice ecosystem specialism.</title>
        <authorList>
            <person name="Feng S."/>
            <person name="Powell S.M."/>
            <person name="Wilson R."/>
            <person name="Bowman J.P."/>
        </authorList>
    </citation>
    <scope>NUCLEOTIDE SEQUENCE [LARGE SCALE GENOMIC DNA]</scope>
    <source>
        <strain evidence="2 3">ACAM 44</strain>
    </source>
</reference>
<dbReference type="STRING" id="1189619.pgond44_12337"/>
<keyword evidence="3" id="KW-1185">Reference proteome</keyword>
<dbReference type="eggNOG" id="ENOG5032Y2Z">
    <property type="taxonomic scope" value="Bacteria"/>
</dbReference>
<comment type="caution">
    <text evidence="2">The sequence shown here is derived from an EMBL/GenBank/DDBJ whole genome shotgun (WGS) entry which is preliminary data.</text>
</comment>
<gene>
    <name evidence="2" type="ORF">pgond44_12337</name>
</gene>
<sequence length="140" mass="15085">MQSKLLLSLAAILLLVVSSCATKVNFPVSKVAPGADVSAKVKGDANGNFKIDLKVENLTSPDRLNPPKEMYVVWIETARGTKNLGQLNMSSGMFSATRKGSLSTTSAFEPKRILITAENVSTNNQPSTQVIIESEIFNQD</sequence>
<evidence type="ECO:0000256" key="1">
    <source>
        <dbReference type="SAM" id="SignalP"/>
    </source>
</evidence>
<proteinExistence type="predicted"/>
<dbReference type="AlphaFoldDB" id="N1WSW3"/>
<accession>N1WSW3</accession>
<dbReference type="EMBL" id="APLF01000015">
    <property type="protein sequence ID" value="EMY80312.1"/>
    <property type="molecule type" value="Genomic_DNA"/>
</dbReference>
<protein>
    <recommendedName>
        <fullName evidence="4">Lipoprotein</fullName>
    </recommendedName>
</protein>
<feature type="chain" id="PRO_5004113596" description="Lipoprotein" evidence="1">
    <location>
        <begin position="24"/>
        <end position="140"/>
    </location>
</feature>
<dbReference type="PROSITE" id="PS51257">
    <property type="entry name" value="PROKAR_LIPOPROTEIN"/>
    <property type="match status" value="1"/>
</dbReference>
<keyword evidence="1" id="KW-0732">Signal</keyword>
<dbReference type="Proteomes" id="UP000012317">
    <property type="component" value="Unassembled WGS sequence"/>
</dbReference>
<feature type="signal peptide" evidence="1">
    <location>
        <begin position="1"/>
        <end position="23"/>
    </location>
</feature>
<organism evidence="2 3">
    <name type="scientific">Psychroflexus gondwanensis ACAM 44</name>
    <dbReference type="NCBI Taxonomy" id="1189619"/>
    <lineage>
        <taxon>Bacteria</taxon>
        <taxon>Pseudomonadati</taxon>
        <taxon>Bacteroidota</taxon>
        <taxon>Flavobacteriia</taxon>
        <taxon>Flavobacteriales</taxon>
        <taxon>Flavobacteriaceae</taxon>
        <taxon>Psychroflexus</taxon>
    </lineage>
</organism>
<name>N1WSW3_9FLAO</name>
<evidence type="ECO:0000313" key="3">
    <source>
        <dbReference type="Proteomes" id="UP000012317"/>
    </source>
</evidence>
<dbReference type="RefSeq" id="WP_003442822.1">
    <property type="nucleotide sequence ID" value="NZ_APLF01000015.1"/>
</dbReference>
<evidence type="ECO:0000313" key="2">
    <source>
        <dbReference type="EMBL" id="EMY80312.1"/>
    </source>
</evidence>